<name>A0A9W8PD39_9HYPO</name>
<evidence type="ECO:0000313" key="4">
    <source>
        <dbReference type="Proteomes" id="UP001152130"/>
    </source>
</evidence>
<gene>
    <name evidence="3" type="ORF">NW766_012862</name>
</gene>
<evidence type="ECO:0000256" key="1">
    <source>
        <dbReference type="SAM" id="Coils"/>
    </source>
</evidence>
<dbReference type="AlphaFoldDB" id="A0A9W8PD39"/>
<comment type="caution">
    <text evidence="3">The sequence shown here is derived from an EMBL/GenBank/DDBJ whole genome shotgun (WGS) entry which is preliminary data.</text>
</comment>
<feature type="coiled-coil region" evidence="1">
    <location>
        <begin position="37"/>
        <end position="64"/>
    </location>
</feature>
<dbReference type="EMBL" id="JAPDHF010000033">
    <property type="protein sequence ID" value="KAJ4002537.1"/>
    <property type="molecule type" value="Genomic_DNA"/>
</dbReference>
<keyword evidence="1" id="KW-0175">Coiled coil</keyword>
<dbReference type="Proteomes" id="UP001152130">
    <property type="component" value="Unassembled WGS sequence"/>
</dbReference>
<feature type="region of interest" description="Disordered" evidence="2">
    <location>
        <begin position="73"/>
        <end position="192"/>
    </location>
</feature>
<sequence length="287" mass="30749">MAEGDPDYNKFKARTISSGDVFKDIATYFKANTGKTVDRNEELFERAAEEMRQLTLALSAAKVKLLFAHISEPSGTAKPARGSSSKASVAPTPGKKQSIGFADDDTPVENPVAESAESTKTTSDDTTPKVMTPQTPTPAKVPYAASAAGHSTATRRTVSIGFADGDSDDDAVDNTTAQQQSTSAHDNSDFNPAISEKELGDLALISDFIDPSNDNYAVEPAVLEFIQESIRTRRAISEVSKDVLTVIRNSHSGANQRSVSNALGYDDDIVDMPSPIMQWVLRNLVSS</sequence>
<protein>
    <submittedName>
        <fullName evidence="3">Uncharacterized protein</fullName>
    </submittedName>
</protein>
<reference evidence="3" key="1">
    <citation type="submission" date="2022-10" db="EMBL/GenBank/DDBJ databases">
        <title>Fusarium specimens isolated from Avocado Roots.</title>
        <authorList>
            <person name="Stajich J."/>
            <person name="Roper C."/>
            <person name="Heimlech-Rivalta G."/>
        </authorList>
    </citation>
    <scope>NUCLEOTIDE SEQUENCE</scope>
    <source>
        <strain evidence="3">CF00143</strain>
    </source>
</reference>
<accession>A0A9W8PD39</accession>
<keyword evidence="4" id="KW-1185">Reference proteome</keyword>
<feature type="compositionally biased region" description="Polar residues" evidence="2">
    <location>
        <begin position="174"/>
        <end position="185"/>
    </location>
</feature>
<evidence type="ECO:0000256" key="2">
    <source>
        <dbReference type="SAM" id="MobiDB-lite"/>
    </source>
</evidence>
<evidence type="ECO:0000313" key="3">
    <source>
        <dbReference type="EMBL" id="KAJ4002537.1"/>
    </source>
</evidence>
<organism evidence="3 4">
    <name type="scientific">Fusarium irregulare</name>
    <dbReference type="NCBI Taxonomy" id="2494466"/>
    <lineage>
        <taxon>Eukaryota</taxon>
        <taxon>Fungi</taxon>
        <taxon>Dikarya</taxon>
        <taxon>Ascomycota</taxon>
        <taxon>Pezizomycotina</taxon>
        <taxon>Sordariomycetes</taxon>
        <taxon>Hypocreomycetidae</taxon>
        <taxon>Hypocreales</taxon>
        <taxon>Nectriaceae</taxon>
        <taxon>Fusarium</taxon>
        <taxon>Fusarium incarnatum-equiseti species complex</taxon>
    </lineage>
</organism>
<proteinExistence type="predicted"/>